<dbReference type="EMBL" id="GGEC01075941">
    <property type="protein sequence ID" value="MBX56425.1"/>
    <property type="molecule type" value="Transcribed_RNA"/>
</dbReference>
<sequence>MELLMPCVFVLTNALVFQSSFVNGSLKLFFELSSTSDVASVLSSGLSL</sequence>
<dbReference type="AlphaFoldDB" id="A0A2P2PNZ2"/>
<protein>
    <submittedName>
        <fullName evidence="1">Uncharacterized protein</fullName>
    </submittedName>
</protein>
<evidence type="ECO:0000313" key="1">
    <source>
        <dbReference type="EMBL" id="MBX56425.1"/>
    </source>
</evidence>
<organism evidence="1">
    <name type="scientific">Rhizophora mucronata</name>
    <name type="common">Asiatic mangrove</name>
    <dbReference type="NCBI Taxonomy" id="61149"/>
    <lineage>
        <taxon>Eukaryota</taxon>
        <taxon>Viridiplantae</taxon>
        <taxon>Streptophyta</taxon>
        <taxon>Embryophyta</taxon>
        <taxon>Tracheophyta</taxon>
        <taxon>Spermatophyta</taxon>
        <taxon>Magnoliopsida</taxon>
        <taxon>eudicotyledons</taxon>
        <taxon>Gunneridae</taxon>
        <taxon>Pentapetalae</taxon>
        <taxon>rosids</taxon>
        <taxon>fabids</taxon>
        <taxon>Malpighiales</taxon>
        <taxon>Rhizophoraceae</taxon>
        <taxon>Rhizophora</taxon>
    </lineage>
</organism>
<reference evidence="1" key="1">
    <citation type="submission" date="2018-02" db="EMBL/GenBank/DDBJ databases">
        <title>Rhizophora mucronata_Transcriptome.</title>
        <authorList>
            <person name="Meera S.P."/>
            <person name="Sreeshan A."/>
            <person name="Augustine A."/>
        </authorList>
    </citation>
    <scope>NUCLEOTIDE SEQUENCE</scope>
    <source>
        <tissue evidence="1">Leaf</tissue>
    </source>
</reference>
<accession>A0A2P2PNZ2</accession>
<proteinExistence type="predicted"/>
<name>A0A2P2PNZ2_RHIMU</name>